<dbReference type="AlphaFoldDB" id="A0A3M7LVX7"/>
<evidence type="ECO:0000313" key="3">
    <source>
        <dbReference type="Proteomes" id="UP000265663"/>
    </source>
</evidence>
<feature type="region of interest" description="Disordered" evidence="1">
    <location>
        <begin position="30"/>
        <end position="58"/>
    </location>
</feature>
<dbReference type="Proteomes" id="UP000265663">
    <property type="component" value="Unassembled WGS sequence"/>
</dbReference>
<evidence type="ECO:0000256" key="1">
    <source>
        <dbReference type="SAM" id="MobiDB-lite"/>
    </source>
</evidence>
<keyword evidence="3" id="KW-1185">Reference proteome</keyword>
<reference evidence="2 3" key="1">
    <citation type="journal article" date="2014" name="PLoS ONE">
        <title>De novo Genome Assembly of the Fungal Plant Pathogen Pyrenophora semeniperda.</title>
        <authorList>
            <person name="Soliai M.M."/>
            <person name="Meyer S.E."/>
            <person name="Udall J.A."/>
            <person name="Elzinga D.E."/>
            <person name="Hermansen R.A."/>
            <person name="Bodily P.M."/>
            <person name="Hart A.A."/>
            <person name="Coleman C.E."/>
        </authorList>
    </citation>
    <scope>NUCLEOTIDE SEQUENCE [LARGE SCALE GENOMIC DNA]</scope>
    <source>
        <strain evidence="2 3">CCB06</strain>
        <tissue evidence="2">Mycelium</tissue>
    </source>
</reference>
<proteinExistence type="predicted"/>
<gene>
    <name evidence="2" type="ORF">GMOD_00001716</name>
</gene>
<protein>
    <submittedName>
        <fullName evidence="2">Uncharacterized protein</fullName>
    </submittedName>
</protein>
<dbReference type="OrthoDB" id="10587458at2759"/>
<dbReference type="EMBL" id="KE747809">
    <property type="protein sequence ID" value="RMZ66388.1"/>
    <property type="molecule type" value="Genomic_DNA"/>
</dbReference>
<organism evidence="2 3">
    <name type="scientific">Pyrenophora seminiperda CCB06</name>
    <dbReference type="NCBI Taxonomy" id="1302712"/>
    <lineage>
        <taxon>Eukaryota</taxon>
        <taxon>Fungi</taxon>
        <taxon>Dikarya</taxon>
        <taxon>Ascomycota</taxon>
        <taxon>Pezizomycotina</taxon>
        <taxon>Dothideomycetes</taxon>
        <taxon>Pleosporomycetidae</taxon>
        <taxon>Pleosporales</taxon>
        <taxon>Pleosporineae</taxon>
        <taxon>Pleosporaceae</taxon>
        <taxon>Pyrenophora</taxon>
    </lineage>
</organism>
<sequence>MVSARSSLPTAHCAHLGRCLLAGSRDACLESNGRRSQGTRCATLSDMDPTRPTGPTGK</sequence>
<name>A0A3M7LVX7_9PLEO</name>
<accession>A0A3M7LVX7</accession>
<evidence type="ECO:0000313" key="2">
    <source>
        <dbReference type="EMBL" id="RMZ66388.1"/>
    </source>
</evidence>